<evidence type="ECO:0000256" key="1">
    <source>
        <dbReference type="ARBA" id="ARBA00004225"/>
    </source>
</evidence>
<evidence type="ECO:0000256" key="16">
    <source>
        <dbReference type="SAM" id="Phobius"/>
    </source>
</evidence>
<evidence type="ECO:0000256" key="13">
    <source>
        <dbReference type="ARBA" id="ARBA00023136"/>
    </source>
</evidence>
<name>A0A650DRB8_9HEXA</name>
<comment type="similarity">
    <text evidence="2">Belongs to the complex I subunit 6 family.</text>
</comment>
<evidence type="ECO:0000256" key="2">
    <source>
        <dbReference type="ARBA" id="ARBA00005698"/>
    </source>
</evidence>
<evidence type="ECO:0000256" key="4">
    <source>
        <dbReference type="ARBA" id="ARBA00021095"/>
    </source>
</evidence>
<proteinExistence type="inferred from homology"/>
<dbReference type="PANTHER" id="PTHR11435:SF1">
    <property type="entry name" value="NADH-UBIQUINONE OXIDOREDUCTASE CHAIN 6"/>
    <property type="match status" value="1"/>
</dbReference>
<keyword evidence="6" id="KW-0679">Respiratory chain</keyword>
<evidence type="ECO:0000256" key="9">
    <source>
        <dbReference type="ARBA" id="ARBA00022982"/>
    </source>
</evidence>
<feature type="transmembrane region" description="Helical" evidence="16">
    <location>
        <begin position="81"/>
        <end position="104"/>
    </location>
</feature>
<keyword evidence="10 16" id="KW-1133">Transmembrane helix</keyword>
<evidence type="ECO:0000256" key="14">
    <source>
        <dbReference type="ARBA" id="ARBA00031019"/>
    </source>
</evidence>
<feature type="transmembrane region" description="Helical" evidence="16">
    <location>
        <begin position="46"/>
        <end position="69"/>
    </location>
</feature>
<protein>
    <recommendedName>
        <fullName evidence="4">NADH-ubiquinone oxidoreductase chain 6</fullName>
        <ecNumber evidence="3">7.1.1.2</ecNumber>
    </recommendedName>
    <alternativeName>
        <fullName evidence="14">NADH dehydrogenase subunit 6</fullName>
    </alternativeName>
</protein>
<feature type="transmembrane region" description="Helical" evidence="16">
    <location>
        <begin position="124"/>
        <end position="146"/>
    </location>
</feature>
<organism evidence="17">
    <name type="scientific">Orthonychiurus folsomi</name>
    <dbReference type="NCBI Taxonomy" id="2581074"/>
    <lineage>
        <taxon>Eukaryota</taxon>
        <taxon>Metazoa</taxon>
        <taxon>Ecdysozoa</taxon>
        <taxon>Arthropoda</taxon>
        <taxon>Hexapoda</taxon>
        <taxon>Collembola</taxon>
        <taxon>Poduromorpha</taxon>
        <taxon>Poduroidea</taxon>
        <taxon>Onychiuridae</taxon>
        <taxon>Onychiurinae</taxon>
        <taxon>Orthonychiurus</taxon>
    </lineage>
</organism>
<evidence type="ECO:0000313" key="17">
    <source>
        <dbReference type="EMBL" id="QGT34995.1"/>
    </source>
</evidence>
<dbReference type="InterPro" id="IPR050269">
    <property type="entry name" value="ComplexI_Subunit6"/>
</dbReference>
<dbReference type="PANTHER" id="PTHR11435">
    <property type="entry name" value="NADH UBIQUINONE OXIDOREDUCTASE SUBUNIT ND6"/>
    <property type="match status" value="1"/>
</dbReference>
<keyword evidence="9" id="KW-0249">Electron transport</keyword>
<evidence type="ECO:0000256" key="7">
    <source>
        <dbReference type="ARBA" id="ARBA00022692"/>
    </source>
</evidence>
<evidence type="ECO:0000256" key="8">
    <source>
        <dbReference type="ARBA" id="ARBA00022967"/>
    </source>
</evidence>
<dbReference type="EC" id="7.1.1.2" evidence="3"/>
<keyword evidence="12 17" id="KW-0496">Mitochondrion</keyword>
<dbReference type="AlphaFoldDB" id="A0A650DRB8"/>
<keyword evidence="13 16" id="KW-0472">Membrane</keyword>
<evidence type="ECO:0000256" key="15">
    <source>
        <dbReference type="ARBA" id="ARBA00049551"/>
    </source>
</evidence>
<geneLocation type="mitochondrion" evidence="17"/>
<dbReference type="GO" id="GO:0008137">
    <property type="term" value="F:NADH dehydrogenase (ubiquinone) activity"/>
    <property type="evidence" value="ECO:0007669"/>
    <property type="project" value="UniProtKB-EC"/>
</dbReference>
<gene>
    <name evidence="17" type="primary">ND6</name>
</gene>
<keyword evidence="7 16" id="KW-0812">Transmembrane</keyword>
<dbReference type="GO" id="GO:0031966">
    <property type="term" value="C:mitochondrial membrane"/>
    <property type="evidence" value="ECO:0007669"/>
    <property type="project" value="UniProtKB-SubCell"/>
</dbReference>
<reference evidence="17" key="1">
    <citation type="submission" date="2019-11" db="EMBL/GenBank/DDBJ databases">
        <title>The complete mitochondrial genome of Orthonychiurus folsomi (Collembola: Onychiuridae).</title>
        <authorList>
            <person name="Yao H.-F."/>
            <person name="Sun X."/>
            <person name="Xie Z.-J."/>
            <person name="Dong J."/>
        </authorList>
    </citation>
    <scope>NUCLEOTIDE SEQUENCE</scope>
</reference>
<evidence type="ECO:0000256" key="5">
    <source>
        <dbReference type="ARBA" id="ARBA00022448"/>
    </source>
</evidence>
<keyword evidence="8" id="KW-1278">Translocase</keyword>
<feature type="transmembrane region" description="Helical" evidence="16">
    <location>
        <begin position="21"/>
        <end position="40"/>
    </location>
</feature>
<sequence length="158" mass="18368">MFFLTISFITSMLFTQAKHPITAMILIITQTSLMCLILFLNISMSWFSVMLFIIFMGGLMVLFVYMTSLASNEKFKISLKLFPMIVVSGLMFLSIFILSTETQIFIFNKMMINNFIFFIYSNNIIYPTLMLMTYLLLVLIISVNIIKMYNAPMRSMIN</sequence>
<comment type="subcellular location">
    <subcellularLocation>
        <location evidence="1">Mitochondrion membrane</location>
        <topology evidence="1">Multi-pass membrane protein</topology>
    </subcellularLocation>
</comment>
<accession>A0A650DRB8</accession>
<dbReference type="EMBL" id="MN661001">
    <property type="protein sequence ID" value="QGT34995.1"/>
    <property type="molecule type" value="Genomic_DNA"/>
</dbReference>
<evidence type="ECO:0000256" key="11">
    <source>
        <dbReference type="ARBA" id="ARBA00023027"/>
    </source>
</evidence>
<keyword evidence="11" id="KW-0520">NAD</keyword>
<evidence type="ECO:0000256" key="10">
    <source>
        <dbReference type="ARBA" id="ARBA00022989"/>
    </source>
</evidence>
<evidence type="ECO:0000256" key="12">
    <source>
        <dbReference type="ARBA" id="ARBA00023128"/>
    </source>
</evidence>
<comment type="catalytic activity">
    <reaction evidence="15">
        <text>a ubiquinone + NADH + 5 H(+)(in) = a ubiquinol + NAD(+) + 4 H(+)(out)</text>
        <dbReference type="Rhea" id="RHEA:29091"/>
        <dbReference type="Rhea" id="RHEA-COMP:9565"/>
        <dbReference type="Rhea" id="RHEA-COMP:9566"/>
        <dbReference type="ChEBI" id="CHEBI:15378"/>
        <dbReference type="ChEBI" id="CHEBI:16389"/>
        <dbReference type="ChEBI" id="CHEBI:17976"/>
        <dbReference type="ChEBI" id="CHEBI:57540"/>
        <dbReference type="ChEBI" id="CHEBI:57945"/>
        <dbReference type="EC" id="7.1.1.2"/>
    </reaction>
</comment>
<evidence type="ECO:0000256" key="6">
    <source>
        <dbReference type="ARBA" id="ARBA00022660"/>
    </source>
</evidence>
<evidence type="ECO:0000256" key="3">
    <source>
        <dbReference type="ARBA" id="ARBA00012944"/>
    </source>
</evidence>
<keyword evidence="5" id="KW-0813">Transport</keyword>